<dbReference type="InterPro" id="IPR052736">
    <property type="entry name" value="Stf3_sulfotransferase"/>
</dbReference>
<evidence type="ECO:0008006" key="3">
    <source>
        <dbReference type="Google" id="ProtNLM"/>
    </source>
</evidence>
<dbReference type="Gene3D" id="3.40.50.300">
    <property type="entry name" value="P-loop containing nucleotide triphosphate hydrolases"/>
    <property type="match status" value="1"/>
</dbReference>
<dbReference type="Pfam" id="PF13469">
    <property type="entry name" value="Sulfotransfer_3"/>
    <property type="match status" value="1"/>
</dbReference>
<accession>A0A2Z4AFU8</accession>
<dbReference type="Proteomes" id="UP000247465">
    <property type="component" value="Chromosome"/>
</dbReference>
<dbReference type="AlphaFoldDB" id="A0A2Z4AFU8"/>
<dbReference type="PANTHER" id="PTHR36451:SF1">
    <property type="entry name" value="OMEGA-HYDROXY-BETA-DIHYDROMENAQUINONE-9 SULFOTRANSFERASE STF3"/>
    <property type="match status" value="1"/>
</dbReference>
<name>A0A2Z4AFU8_9BACT</name>
<dbReference type="EMBL" id="CP029803">
    <property type="protein sequence ID" value="AWT59896.1"/>
    <property type="molecule type" value="Genomic_DNA"/>
</dbReference>
<evidence type="ECO:0000313" key="1">
    <source>
        <dbReference type="EMBL" id="AWT59896.1"/>
    </source>
</evidence>
<dbReference type="PANTHER" id="PTHR36451">
    <property type="entry name" value="PAPS-DEPENDENT SULFOTRANSFERASE STF3"/>
    <property type="match status" value="1"/>
</dbReference>
<dbReference type="SUPFAM" id="SSF52540">
    <property type="entry name" value="P-loop containing nucleoside triphosphate hydrolases"/>
    <property type="match status" value="1"/>
</dbReference>
<dbReference type="KEGG" id="mtar:DF168_01093"/>
<reference evidence="1 2" key="1">
    <citation type="submission" date="2018-06" db="EMBL/GenBank/DDBJ databases">
        <title>Draft Genome Sequence of a Novel Marine Bacterium Related to the Verrucomicrobia.</title>
        <authorList>
            <person name="Vosseberg J."/>
            <person name="Martijn J."/>
            <person name="Ettema T.J.G."/>
        </authorList>
    </citation>
    <scope>NUCLEOTIDE SEQUENCE [LARGE SCALE GENOMIC DNA]</scope>
    <source>
        <strain evidence="1">TARA_B100001123</strain>
    </source>
</reference>
<evidence type="ECO:0000313" key="2">
    <source>
        <dbReference type="Proteomes" id="UP000247465"/>
    </source>
</evidence>
<dbReference type="InterPro" id="IPR027417">
    <property type="entry name" value="P-loop_NTPase"/>
</dbReference>
<proteinExistence type="predicted"/>
<organism evidence="1 2">
    <name type="scientific">Candidatus Moanibacter tarae</name>
    <dbReference type="NCBI Taxonomy" id="2200854"/>
    <lineage>
        <taxon>Bacteria</taxon>
        <taxon>Pseudomonadati</taxon>
        <taxon>Verrucomicrobiota</taxon>
        <taxon>Opitutia</taxon>
        <taxon>Puniceicoccales</taxon>
        <taxon>Puniceicoccales incertae sedis</taxon>
        <taxon>Candidatus Moanibacter</taxon>
    </lineage>
</organism>
<sequence length="385" mass="45687">MNDRSPSASGGFQRPLLHPLGGSNLATLLGAFRKYAPFNRYSLPVRLLAISAVLLRFPFYRAERIFHGRRIQNLELSEDPVFVIGHWRSGTTHLHNLLCKDPQFGWTNFIQTAMPWDFLSRLKIALPIIERFLPDTRGMDNVRLSIESPQEEEMALGNMGSLSYYYCYYFPQHFRRVYRDSILCDDLNEEELQGFRNNFLYLTKKLSLSERNQGKRLLFKNPANTARIPLLRSIFKGAKFIHIVRNPFEVFCSTVRHYERTMSAFAWQEWDEIDFDQLTLENYELMMKRFLQFRSNFDPDSFYELRFEALEENPILEIEKVYDHFKFPNKDMAINAIQEYAQEQRNYRKNVYRISKRQVAQIRRGWGFALDVWNYDLPEGVEVTD</sequence>
<gene>
    <name evidence="1" type="ORF">DF168_01093</name>
</gene>
<protein>
    <recommendedName>
        <fullName evidence="3">Sulfotransferase</fullName>
    </recommendedName>
</protein>